<dbReference type="STRING" id="1802362.A2806_04195"/>
<organism evidence="19 20">
    <name type="scientific">Candidatus Terrybacteria bacterium RIFCSPHIGHO2_01_FULL_48_17</name>
    <dbReference type="NCBI Taxonomy" id="1802362"/>
    <lineage>
        <taxon>Bacteria</taxon>
        <taxon>Candidatus Terryibacteriota</taxon>
    </lineage>
</organism>
<dbReference type="GO" id="GO:0008270">
    <property type="term" value="F:zinc ion binding"/>
    <property type="evidence" value="ECO:0007669"/>
    <property type="project" value="UniProtKB-UniRule"/>
</dbReference>
<comment type="subcellular location">
    <subcellularLocation>
        <location evidence="2 15">Cytoplasm</location>
    </subcellularLocation>
</comment>
<dbReference type="AlphaFoldDB" id="A0A1G2PKM7"/>
<dbReference type="InterPro" id="IPR002301">
    <property type="entry name" value="Ile-tRNA-ligase"/>
</dbReference>
<evidence type="ECO:0000256" key="10">
    <source>
        <dbReference type="ARBA" id="ARBA00022840"/>
    </source>
</evidence>
<feature type="domain" description="Methionyl/Valyl/Leucyl/Isoleucyl-tRNA synthetase anticodon-binding" evidence="18">
    <location>
        <begin position="906"/>
        <end position="1050"/>
    </location>
</feature>
<dbReference type="SUPFAM" id="SSF47323">
    <property type="entry name" value="Anticodon-binding domain of a subclass of class I aminoacyl-tRNA synthetases"/>
    <property type="match status" value="1"/>
</dbReference>
<dbReference type="Gene3D" id="2.170.220.10">
    <property type="match status" value="1"/>
</dbReference>
<dbReference type="GO" id="GO:0000049">
    <property type="term" value="F:tRNA binding"/>
    <property type="evidence" value="ECO:0007669"/>
    <property type="project" value="InterPro"/>
</dbReference>
<reference evidence="19 20" key="1">
    <citation type="journal article" date="2016" name="Nat. Commun.">
        <title>Thousands of microbial genomes shed light on interconnected biogeochemical processes in an aquifer system.</title>
        <authorList>
            <person name="Anantharaman K."/>
            <person name="Brown C.T."/>
            <person name="Hug L.A."/>
            <person name="Sharon I."/>
            <person name="Castelle C.J."/>
            <person name="Probst A.J."/>
            <person name="Thomas B.C."/>
            <person name="Singh A."/>
            <person name="Wilkins M.J."/>
            <person name="Karaoz U."/>
            <person name="Brodie E.L."/>
            <person name="Williams K.H."/>
            <person name="Hubbard S.S."/>
            <person name="Banfield J.F."/>
        </authorList>
    </citation>
    <scope>NUCLEOTIDE SEQUENCE [LARGE SCALE GENOMIC DNA]</scope>
</reference>
<dbReference type="Proteomes" id="UP000177629">
    <property type="component" value="Unassembled WGS sequence"/>
</dbReference>
<feature type="short sequence motif" description="'HIGH' region" evidence="15">
    <location>
        <begin position="40"/>
        <end position="50"/>
    </location>
</feature>
<evidence type="ECO:0000313" key="19">
    <source>
        <dbReference type="EMBL" id="OHA48866.1"/>
    </source>
</evidence>
<keyword evidence="11 15" id="KW-0648">Protein biosynthesis</keyword>
<evidence type="ECO:0000256" key="5">
    <source>
        <dbReference type="ARBA" id="ARBA00022490"/>
    </source>
</evidence>
<evidence type="ECO:0000256" key="15">
    <source>
        <dbReference type="HAMAP-Rule" id="MF_02003"/>
    </source>
</evidence>
<comment type="function">
    <text evidence="13 15">Catalyzes the attachment of isoleucine to tRNA(Ile). As IleRS can inadvertently accommodate and process structurally similar amino acids such as valine, to avoid such errors it has two additional distinct tRNA(Ile)-dependent editing activities. One activity is designated as 'pretransfer' editing and involves the hydrolysis of activated Val-AMP. The other activity is designated 'posttransfer' editing and involves deacylation of mischarged Val-tRNA(Ile).</text>
</comment>
<dbReference type="CDD" id="cd07961">
    <property type="entry name" value="Anticodon_Ia_Ile_ABEc"/>
    <property type="match status" value="1"/>
</dbReference>
<keyword evidence="6 15" id="KW-0436">Ligase</keyword>
<dbReference type="PANTHER" id="PTHR42780:SF1">
    <property type="entry name" value="ISOLEUCINE--TRNA LIGASE, CYTOPLASMIC"/>
    <property type="match status" value="1"/>
</dbReference>
<proteinExistence type="inferred from homology"/>
<feature type="domain" description="Aminoacyl-tRNA synthetase class Ia" evidence="17">
    <location>
        <begin position="697"/>
        <end position="849"/>
    </location>
</feature>
<keyword evidence="9 15" id="KW-0862">Zinc</keyword>
<dbReference type="Pfam" id="PF00133">
    <property type="entry name" value="tRNA-synt_1"/>
    <property type="match status" value="2"/>
</dbReference>
<dbReference type="GO" id="GO:0004822">
    <property type="term" value="F:isoleucine-tRNA ligase activity"/>
    <property type="evidence" value="ECO:0007669"/>
    <property type="project" value="UniProtKB-UniRule"/>
</dbReference>
<evidence type="ECO:0000256" key="6">
    <source>
        <dbReference type="ARBA" id="ARBA00022598"/>
    </source>
</evidence>
<evidence type="ECO:0000256" key="3">
    <source>
        <dbReference type="ARBA" id="ARBA00007078"/>
    </source>
</evidence>
<comment type="catalytic activity">
    <reaction evidence="14 15">
        <text>tRNA(Ile) + L-isoleucine + ATP = L-isoleucyl-tRNA(Ile) + AMP + diphosphate</text>
        <dbReference type="Rhea" id="RHEA:11060"/>
        <dbReference type="Rhea" id="RHEA-COMP:9666"/>
        <dbReference type="Rhea" id="RHEA-COMP:9695"/>
        <dbReference type="ChEBI" id="CHEBI:30616"/>
        <dbReference type="ChEBI" id="CHEBI:33019"/>
        <dbReference type="ChEBI" id="CHEBI:58045"/>
        <dbReference type="ChEBI" id="CHEBI:78442"/>
        <dbReference type="ChEBI" id="CHEBI:78528"/>
        <dbReference type="ChEBI" id="CHEBI:456215"/>
        <dbReference type="EC" id="6.1.1.5"/>
    </reaction>
</comment>
<evidence type="ECO:0000256" key="13">
    <source>
        <dbReference type="ARBA" id="ARBA00025217"/>
    </source>
</evidence>
<dbReference type="CDD" id="cd07067">
    <property type="entry name" value="HP_PGM_like"/>
    <property type="match status" value="1"/>
</dbReference>
<evidence type="ECO:0000256" key="2">
    <source>
        <dbReference type="ARBA" id="ARBA00004496"/>
    </source>
</evidence>
<dbReference type="InterPro" id="IPR009008">
    <property type="entry name" value="Val/Leu/Ile-tRNA-synth_edit"/>
</dbReference>
<dbReference type="SUPFAM" id="SSF52374">
    <property type="entry name" value="Nucleotidylyl transferase"/>
    <property type="match status" value="1"/>
</dbReference>
<feature type="binding site" evidence="16">
    <location>
        <position position="545"/>
    </location>
    <ligand>
        <name>substrate</name>
    </ligand>
</feature>
<dbReference type="Gene3D" id="3.90.740.10">
    <property type="entry name" value="Valyl/Leucyl/Isoleucyl-tRNA synthetase, editing domain"/>
    <property type="match status" value="1"/>
</dbReference>
<dbReference type="PRINTS" id="PR00984">
    <property type="entry name" value="TRNASYNTHILE"/>
</dbReference>
<sequence>MDFSKSEEKILKSWEKGKTFNASLKARAKAPRFIFFEGPPTANGRPGIHHLLGRAFKDVVCRYKTMRGFLVERRAGWDTHGLPVELEVERELGLKAKQDIEQYGIARFNARCKKSVWKYKDEWEKFTRRIGFWIDLNDPYITYTNGYIETLWWIIKNIYDQGLLYEDFKVVPWCPRCGSTLSSHEVALGYESVSENSLYVKFKVKGEANTYILGWTTTPWTLPGNVALAVGSDTDYVKVEFSGMDGIYILAKDSVGRISRALQLTGEVSGSVLKGHELVGFAYEPLFDIPETQNEKSHKVYAADFVNTDEGTGIVHTAAMYGEDDYRLGVRVGLPKVHTVDEEGRFLPNVPAGLAGRQVKAKDTEQDILAHLIKRNLLFKEEQYTHDYPFCWRCKSALLYYAKRSWFIKMSQLRAKLISENERVNWIPEHLKSGRFGEWLRELKDWAFSRERYWGTPLPIWRCVECGETEAVGSLKELGARSKMRNRYILLRHAEAKSNVESWVSCMPEKKRSPLTKKGRAQARQAADSLKKYKPDVIVSSPLERTNETAAIVGNLLDLPVIIESRIQEFKLGTFNTRPVDEYHKFLGYKPEAHWDKKPLGGETWKELRKRMLVAVKDLEKKYEGKTIVLVSHGDPLFVLQGALLGIDENDFAVSYRHAYPKYQSQAKGRRIPYPETGKPLVLPNYALPLDESGRPDLHRPFVDELTFSCKKCKGFMRRVPEVIDVWFDSGAMPFASQTDADLARQVAGQARTDAGNVQRGSASSQRKSAFLYPADFICEGIDQTRGWFYTLLAVATLLGRERPYRNVISHGHVLDKNGKKMSKSLGNMVSPWDMVERYGADAVRWYFYTINQPSDPKRFDEQDVKRVQQRFIGTLYNLLAFWHTYSRTKKGTGYRVQGTGLTVLDRWILSRINTVIERVCQYMDAYDLVNAARLLDTFAVDDLSNWYVRRSRERFQHPKNRSERVYAEALLTHLLETLAQMIAPFTPFVAEEIFHNVSDGASVHVTDFPKTEKKLQFMELEADMEKIREAAALGHAERRKANIRVRQPLASLSIAQDLVPKSPAKNELFSILADELNVKEIKAGDGLPAHSVVLDTELTPALRAEGVRREVIRILQDLRKEAGLKPKDRVRMRLSLSGTFHDAFHGHYKELERAVGAREVLFGSRDERIKVRAERSVRIDDSVEVWAAIIK</sequence>
<evidence type="ECO:0000313" key="20">
    <source>
        <dbReference type="Proteomes" id="UP000177629"/>
    </source>
</evidence>
<evidence type="ECO:0000259" key="18">
    <source>
        <dbReference type="Pfam" id="PF08264"/>
    </source>
</evidence>
<evidence type="ECO:0000259" key="17">
    <source>
        <dbReference type="Pfam" id="PF00133"/>
    </source>
</evidence>
<dbReference type="GO" id="GO:0002161">
    <property type="term" value="F:aminoacyl-tRNA deacylase activity"/>
    <property type="evidence" value="ECO:0007669"/>
    <property type="project" value="InterPro"/>
</dbReference>
<dbReference type="InterPro" id="IPR009080">
    <property type="entry name" value="tRNAsynth_Ia_anticodon-bd"/>
</dbReference>
<evidence type="ECO:0000256" key="16">
    <source>
        <dbReference type="PIRSR" id="PIRSR613078-2"/>
    </source>
</evidence>
<dbReference type="InterPro" id="IPR002300">
    <property type="entry name" value="aa-tRNA-synth_Ia"/>
</dbReference>
<dbReference type="Gene3D" id="1.10.730.10">
    <property type="entry name" value="Isoleucyl-tRNA Synthetase, Domain 1"/>
    <property type="match status" value="1"/>
</dbReference>
<comment type="similarity">
    <text evidence="3 15">Belongs to the class-I aminoacyl-tRNA synthetase family. IleS type 2 subfamily.</text>
</comment>
<feature type="binding site" evidence="16">
    <location>
        <begin position="492"/>
        <end position="499"/>
    </location>
    <ligand>
        <name>substrate</name>
    </ligand>
</feature>
<dbReference type="InterPro" id="IPR029033">
    <property type="entry name" value="His_PPase_superfam"/>
</dbReference>
<dbReference type="Pfam" id="PF19302">
    <property type="entry name" value="DUF5915"/>
    <property type="match status" value="1"/>
</dbReference>
<dbReference type="Gene3D" id="3.40.50.1240">
    <property type="entry name" value="Phosphoglycerate mutase-like"/>
    <property type="match status" value="1"/>
</dbReference>
<dbReference type="FunFam" id="3.40.50.620:FF:000063">
    <property type="entry name" value="Isoleucine--tRNA ligase"/>
    <property type="match status" value="1"/>
</dbReference>
<dbReference type="InterPro" id="IPR014729">
    <property type="entry name" value="Rossmann-like_a/b/a_fold"/>
</dbReference>
<dbReference type="PANTHER" id="PTHR42780">
    <property type="entry name" value="SOLEUCYL-TRNA SYNTHETASE"/>
    <property type="match status" value="1"/>
</dbReference>
<dbReference type="EC" id="6.1.1.5" evidence="15"/>
<keyword evidence="10 15" id="KW-0067">ATP-binding</keyword>
<dbReference type="SUPFAM" id="SSF50677">
    <property type="entry name" value="ValRS/IleRS/LeuRS editing domain"/>
    <property type="match status" value="1"/>
</dbReference>
<evidence type="ECO:0000256" key="12">
    <source>
        <dbReference type="ARBA" id="ARBA00023146"/>
    </source>
</evidence>
<evidence type="ECO:0000256" key="14">
    <source>
        <dbReference type="ARBA" id="ARBA00048359"/>
    </source>
</evidence>
<accession>A0A1G2PKM7</accession>
<gene>
    <name evidence="15" type="primary">ileS</name>
    <name evidence="19" type="ORF">A2806_04195</name>
</gene>
<evidence type="ECO:0000256" key="7">
    <source>
        <dbReference type="ARBA" id="ARBA00022723"/>
    </source>
</evidence>
<dbReference type="SMART" id="SM00855">
    <property type="entry name" value="PGAM"/>
    <property type="match status" value="1"/>
</dbReference>
<comment type="domain">
    <text evidence="15">IleRS has two distinct active sites: one for aminoacylation and one for editing. The misactivated valine is translocated from the active site to the editing site, which sterically excludes the correctly activated isoleucine. The single editing site contains two valyl binding pockets, one specific for each substrate (Val-AMP or Val-tRNA(Ile)).</text>
</comment>
<evidence type="ECO:0000256" key="1">
    <source>
        <dbReference type="ARBA" id="ARBA00001947"/>
    </source>
</evidence>
<dbReference type="SUPFAM" id="SSF53254">
    <property type="entry name" value="Phosphoglycerate mutase-like"/>
    <property type="match status" value="1"/>
</dbReference>
<keyword evidence="5 15" id="KW-0963">Cytoplasm</keyword>
<keyword evidence="12 15" id="KW-0030">Aminoacyl-tRNA synthetase</keyword>
<dbReference type="GO" id="GO:0006428">
    <property type="term" value="P:isoleucyl-tRNA aminoacylation"/>
    <property type="evidence" value="ECO:0007669"/>
    <property type="project" value="UniProtKB-UniRule"/>
</dbReference>
<dbReference type="InterPro" id="IPR013155">
    <property type="entry name" value="M/V/L/I-tRNA-synth_anticd-bd"/>
</dbReference>
<dbReference type="InterPro" id="IPR023586">
    <property type="entry name" value="Ile-tRNA-ligase_type2"/>
</dbReference>
<dbReference type="GO" id="GO:0005524">
    <property type="term" value="F:ATP binding"/>
    <property type="evidence" value="ECO:0007669"/>
    <property type="project" value="UniProtKB-UniRule"/>
</dbReference>
<comment type="caution">
    <text evidence="19">The sequence shown here is derived from an EMBL/GenBank/DDBJ whole genome shotgun (WGS) entry which is preliminary data.</text>
</comment>
<dbReference type="GO" id="GO:0005737">
    <property type="term" value="C:cytoplasm"/>
    <property type="evidence" value="ECO:0007669"/>
    <property type="project" value="UniProtKB-SubCell"/>
</dbReference>
<comment type="cofactor">
    <cofactor evidence="1 15">
        <name>Zn(2+)</name>
        <dbReference type="ChEBI" id="CHEBI:29105"/>
    </cofactor>
</comment>
<comment type="subunit">
    <text evidence="4 15">Monomer.</text>
</comment>
<evidence type="ECO:0000256" key="8">
    <source>
        <dbReference type="ARBA" id="ARBA00022741"/>
    </source>
</evidence>
<evidence type="ECO:0000256" key="4">
    <source>
        <dbReference type="ARBA" id="ARBA00011245"/>
    </source>
</evidence>
<dbReference type="EMBL" id="MHSS01000002">
    <property type="protein sequence ID" value="OHA48866.1"/>
    <property type="molecule type" value="Genomic_DNA"/>
</dbReference>
<protein>
    <recommendedName>
        <fullName evidence="15">Isoleucine--tRNA ligase</fullName>
        <ecNumber evidence="15">6.1.1.5</ecNumber>
    </recommendedName>
    <alternativeName>
        <fullName evidence="15">Isoleucyl-tRNA synthetase</fullName>
        <shortName evidence="15">IleRS</shortName>
    </alternativeName>
</protein>
<dbReference type="InterPro" id="IPR013078">
    <property type="entry name" value="His_Pase_superF_clade-1"/>
</dbReference>
<evidence type="ECO:0000256" key="11">
    <source>
        <dbReference type="ARBA" id="ARBA00022917"/>
    </source>
</evidence>
<dbReference type="HAMAP" id="MF_02003">
    <property type="entry name" value="Ile_tRNA_synth_type2"/>
    <property type="match status" value="1"/>
</dbReference>
<evidence type="ECO:0000256" key="9">
    <source>
        <dbReference type="ARBA" id="ARBA00022833"/>
    </source>
</evidence>
<dbReference type="InterPro" id="IPR033709">
    <property type="entry name" value="Anticodon_Ile_ABEc"/>
</dbReference>
<dbReference type="Pfam" id="PF08264">
    <property type="entry name" value="Anticodon_1"/>
    <property type="match status" value="1"/>
</dbReference>
<dbReference type="Gene3D" id="3.40.50.620">
    <property type="entry name" value="HUPs"/>
    <property type="match status" value="2"/>
</dbReference>
<keyword evidence="7 15" id="KW-0479">Metal-binding</keyword>
<name>A0A1G2PKM7_9BACT</name>
<keyword evidence="8 15" id="KW-0547">Nucleotide-binding</keyword>
<feature type="binding site" evidence="15">
    <location>
        <position position="824"/>
    </location>
    <ligand>
        <name>ATP</name>
        <dbReference type="ChEBI" id="CHEBI:30616"/>
    </ligand>
</feature>
<feature type="short sequence motif" description="'KMSKS' region" evidence="15">
    <location>
        <begin position="821"/>
        <end position="825"/>
    </location>
</feature>
<feature type="domain" description="Aminoacyl-tRNA synthetase class Ia" evidence="17">
    <location>
        <begin position="9"/>
        <end position="500"/>
    </location>
</feature>